<dbReference type="Pfam" id="PF00884">
    <property type="entry name" value="Sulfatase"/>
    <property type="match status" value="1"/>
</dbReference>
<reference evidence="5" key="2">
    <citation type="submission" date="2020-09" db="EMBL/GenBank/DDBJ databases">
        <authorList>
            <person name="Sun Q."/>
            <person name="Kim S."/>
        </authorList>
    </citation>
    <scope>NUCLEOTIDE SEQUENCE</scope>
    <source>
        <strain evidence="5">KCTC 42651</strain>
    </source>
</reference>
<sequence length="519" mass="56630">MSSRPDILLITLDQFRGDSLAAVGHPCVRTPNLDALAADGVLFRNHYANCAPCSPARASLLTGLYQMNHRVCRNGTPLDARHATVATEARAVGYDPLLFGYTDQSIDPRGVPADDPRLRTYEGIAPGFAVHTDMAEPSPLWREWLAARGVDLGSGVHDVFRPRGSGRPPAGPHREPPAFDADSTETAFLTDRMIEHLSARDGAAGPTFLHVSQIRPHPPFVVPAPYNTLIDPAATPRPVRAASREAEAAQHPYLAWELGRIRLSSYVYEAPGLGADMSDEAVATMRATYYGMIAEVDAQVGRAVGFLKRTGRYDRTMIVVTSDHGEMLGDHRLLGKCGYFDAAYHIPLIVKPAGGTPTPGRVVEAFTEAVDLTPTVLEAVGAAVPPAMDGRSLMPFLQGGTPSTWRDAVHWEYDFREIGSTDIEDRLGLTVDTAQLAVLRDRDFKYVHFTGLPPLLFDLRRDPGELENRAQDPDYASIRADYAGRMLSWRMAHADRTLTGWSLVTPGGPTHVAPDRSGW</sequence>
<evidence type="ECO:0000259" key="4">
    <source>
        <dbReference type="Pfam" id="PF00884"/>
    </source>
</evidence>
<dbReference type="RefSeq" id="WP_189994250.1">
    <property type="nucleotide sequence ID" value="NZ_BMZS01000012.1"/>
</dbReference>
<evidence type="ECO:0000256" key="1">
    <source>
        <dbReference type="ARBA" id="ARBA00022723"/>
    </source>
</evidence>
<proteinExistence type="predicted"/>
<dbReference type="SUPFAM" id="SSF53649">
    <property type="entry name" value="Alkaline phosphatase-like"/>
    <property type="match status" value="1"/>
</dbReference>
<name>A0A918XW65_9PROT</name>
<dbReference type="GO" id="GO:0046872">
    <property type="term" value="F:metal ion binding"/>
    <property type="evidence" value="ECO:0007669"/>
    <property type="project" value="UniProtKB-KW"/>
</dbReference>
<accession>A0A918XW65</accession>
<keyword evidence="1" id="KW-0479">Metal-binding</keyword>
<dbReference type="PANTHER" id="PTHR45953:SF1">
    <property type="entry name" value="IDURONATE 2-SULFATASE"/>
    <property type="match status" value="1"/>
</dbReference>
<dbReference type="InterPro" id="IPR017850">
    <property type="entry name" value="Alkaline_phosphatase_core_sf"/>
</dbReference>
<protein>
    <submittedName>
        <fullName evidence="5">Sulfatase</fullName>
    </submittedName>
</protein>
<dbReference type="InterPro" id="IPR000917">
    <property type="entry name" value="Sulfatase_N"/>
</dbReference>
<dbReference type="Proteomes" id="UP000630353">
    <property type="component" value="Unassembled WGS sequence"/>
</dbReference>
<reference evidence="5" key="1">
    <citation type="journal article" date="2014" name="Int. J. Syst. Evol. Microbiol.">
        <title>Complete genome sequence of Corynebacterium casei LMG S-19264T (=DSM 44701T), isolated from a smear-ripened cheese.</title>
        <authorList>
            <consortium name="US DOE Joint Genome Institute (JGI-PGF)"/>
            <person name="Walter F."/>
            <person name="Albersmeier A."/>
            <person name="Kalinowski J."/>
            <person name="Ruckert C."/>
        </authorList>
    </citation>
    <scope>NUCLEOTIDE SEQUENCE</scope>
    <source>
        <strain evidence="5">KCTC 42651</strain>
    </source>
</reference>
<dbReference type="GO" id="GO:0005737">
    <property type="term" value="C:cytoplasm"/>
    <property type="evidence" value="ECO:0007669"/>
    <property type="project" value="TreeGrafter"/>
</dbReference>
<evidence type="ECO:0000313" key="6">
    <source>
        <dbReference type="Proteomes" id="UP000630353"/>
    </source>
</evidence>
<keyword evidence="2" id="KW-0378">Hydrolase</keyword>
<evidence type="ECO:0000313" key="5">
    <source>
        <dbReference type="EMBL" id="GHD60687.1"/>
    </source>
</evidence>
<dbReference type="CDD" id="cd16028">
    <property type="entry name" value="PMH"/>
    <property type="match status" value="1"/>
</dbReference>
<evidence type="ECO:0000256" key="2">
    <source>
        <dbReference type="ARBA" id="ARBA00022801"/>
    </source>
</evidence>
<dbReference type="PANTHER" id="PTHR45953">
    <property type="entry name" value="IDURONATE 2-SULFATASE"/>
    <property type="match status" value="1"/>
</dbReference>
<gene>
    <name evidence="5" type="ORF">GCM10017083_46920</name>
</gene>
<organism evidence="5 6">
    <name type="scientific">Thalassobaculum fulvum</name>
    <dbReference type="NCBI Taxonomy" id="1633335"/>
    <lineage>
        <taxon>Bacteria</taxon>
        <taxon>Pseudomonadati</taxon>
        <taxon>Pseudomonadota</taxon>
        <taxon>Alphaproteobacteria</taxon>
        <taxon>Rhodospirillales</taxon>
        <taxon>Thalassobaculaceae</taxon>
        <taxon>Thalassobaculum</taxon>
    </lineage>
</organism>
<keyword evidence="6" id="KW-1185">Reference proteome</keyword>
<dbReference type="Gene3D" id="3.40.720.10">
    <property type="entry name" value="Alkaline Phosphatase, subunit A"/>
    <property type="match status" value="1"/>
</dbReference>
<comment type="caution">
    <text evidence="5">The sequence shown here is derived from an EMBL/GenBank/DDBJ whole genome shotgun (WGS) entry which is preliminary data.</text>
</comment>
<dbReference type="GO" id="GO:0008484">
    <property type="term" value="F:sulfuric ester hydrolase activity"/>
    <property type="evidence" value="ECO:0007669"/>
    <property type="project" value="TreeGrafter"/>
</dbReference>
<feature type="domain" description="Sulfatase N-terminal" evidence="4">
    <location>
        <begin position="5"/>
        <end position="381"/>
    </location>
</feature>
<feature type="region of interest" description="Disordered" evidence="3">
    <location>
        <begin position="161"/>
        <end position="180"/>
    </location>
</feature>
<dbReference type="AlphaFoldDB" id="A0A918XW65"/>
<dbReference type="EMBL" id="BMZS01000012">
    <property type="protein sequence ID" value="GHD60687.1"/>
    <property type="molecule type" value="Genomic_DNA"/>
</dbReference>
<evidence type="ECO:0000256" key="3">
    <source>
        <dbReference type="SAM" id="MobiDB-lite"/>
    </source>
</evidence>